<dbReference type="AlphaFoldDB" id="A0A226ELR9"/>
<gene>
    <name evidence="2" type="ORF">Fcan01_06404</name>
</gene>
<keyword evidence="3" id="KW-1185">Reference proteome</keyword>
<evidence type="ECO:0008006" key="4">
    <source>
        <dbReference type="Google" id="ProtNLM"/>
    </source>
</evidence>
<keyword evidence="1" id="KW-0812">Transmembrane</keyword>
<feature type="transmembrane region" description="Helical" evidence="1">
    <location>
        <begin position="164"/>
        <end position="189"/>
    </location>
</feature>
<keyword evidence="1" id="KW-0472">Membrane</keyword>
<name>A0A226ELR9_FOLCA</name>
<comment type="caution">
    <text evidence="2">The sequence shown here is derived from an EMBL/GenBank/DDBJ whole genome shotgun (WGS) entry which is preliminary data.</text>
</comment>
<keyword evidence="1" id="KW-1133">Transmembrane helix</keyword>
<feature type="transmembrane region" description="Helical" evidence="1">
    <location>
        <begin position="263"/>
        <end position="281"/>
    </location>
</feature>
<dbReference type="EMBL" id="LNIX01000003">
    <property type="protein sequence ID" value="OXA57691.1"/>
    <property type="molecule type" value="Genomic_DNA"/>
</dbReference>
<evidence type="ECO:0000313" key="2">
    <source>
        <dbReference type="EMBL" id="OXA57691.1"/>
    </source>
</evidence>
<evidence type="ECO:0000256" key="1">
    <source>
        <dbReference type="SAM" id="Phobius"/>
    </source>
</evidence>
<protein>
    <recommendedName>
        <fullName evidence="4">Gustatory receptor</fullName>
    </recommendedName>
</protein>
<reference evidence="2 3" key="1">
    <citation type="submission" date="2015-12" db="EMBL/GenBank/DDBJ databases">
        <title>The genome of Folsomia candida.</title>
        <authorList>
            <person name="Faddeeva A."/>
            <person name="Derks M.F."/>
            <person name="Anvar Y."/>
            <person name="Smit S."/>
            <person name="Van Straalen N."/>
            <person name="Roelofs D."/>
        </authorList>
    </citation>
    <scope>NUCLEOTIDE SEQUENCE [LARGE SCALE GENOMIC DNA]</scope>
    <source>
        <strain evidence="2 3">VU population</strain>
        <tissue evidence="2">Whole body</tissue>
    </source>
</reference>
<proteinExistence type="predicted"/>
<accession>A0A226ELR9</accession>
<organism evidence="2 3">
    <name type="scientific">Folsomia candida</name>
    <name type="common">Springtail</name>
    <dbReference type="NCBI Taxonomy" id="158441"/>
    <lineage>
        <taxon>Eukaryota</taxon>
        <taxon>Metazoa</taxon>
        <taxon>Ecdysozoa</taxon>
        <taxon>Arthropoda</taxon>
        <taxon>Hexapoda</taxon>
        <taxon>Collembola</taxon>
        <taxon>Entomobryomorpha</taxon>
        <taxon>Isotomoidea</taxon>
        <taxon>Isotomidae</taxon>
        <taxon>Proisotominae</taxon>
        <taxon>Folsomia</taxon>
    </lineage>
</organism>
<feature type="transmembrane region" description="Helical" evidence="1">
    <location>
        <begin position="89"/>
        <end position="114"/>
    </location>
</feature>
<dbReference type="Proteomes" id="UP000198287">
    <property type="component" value="Unassembled WGS sequence"/>
</dbReference>
<sequence length="394" mass="44591">MTDAMFRIIDSYARIYNRWPPIAITWSPKTHRLVSITEPRALTGWILSCIFTMGLSEGIKLLQAAYLIIRTVKIGHFPSSTEEPFASPMQLLSIAVISIGSGGGILISLFAYLCSKQISTLLNQLLILEEHLTQRGKSTKLNGNTDKLTTTKKRSVKYTLRKKIFVNMLCLAPMFVVYMAPAMVVFALLAKLDPVYFLLHWLSYHRLSFTIRFVLRCVRLIDEDYKVRTKLLSACPKELSVFVVLYNRVILIITGVAAPQASATLFMLVGCALVIIVLNIMSVTMHDQLPLNIYLMGPFFSVLLIIILNTVLKFVSYYERITQNMLRLWKTDPILVAWGVHKLHGRRVAAMRPIHIFMGVWTTNLLPVNAQFLCEYDAFIADSTIAALLALQDE</sequence>
<feature type="transmembrane region" description="Helical" evidence="1">
    <location>
        <begin position="293"/>
        <end position="318"/>
    </location>
</feature>
<evidence type="ECO:0000313" key="3">
    <source>
        <dbReference type="Proteomes" id="UP000198287"/>
    </source>
</evidence>
<feature type="transmembrane region" description="Helical" evidence="1">
    <location>
        <begin position="239"/>
        <end position="257"/>
    </location>
</feature>